<comment type="caution">
    <text evidence="1">The sequence shown here is derived from an EMBL/GenBank/DDBJ whole genome shotgun (WGS) entry which is preliminary data.</text>
</comment>
<protein>
    <submittedName>
        <fullName evidence="1">Uncharacterized protein</fullName>
    </submittedName>
</protein>
<keyword evidence="2" id="KW-1185">Reference proteome</keyword>
<accession>A0ABT0AP33</accession>
<dbReference type="RefSeq" id="WP_243915234.1">
    <property type="nucleotide sequence ID" value="NZ_JAAECY010000066.1"/>
</dbReference>
<reference evidence="1 2" key="1">
    <citation type="journal article" date="2022" name="Microbiol. Res.">
        <title>Comparative genome analysis, predicted lifestyle and antimicrobial strategies of Lactococcus carnosus and Lactococcus paracarnosus isolated from meat.</title>
        <authorList>
            <person name="Werum V."/>
            <person name="Ehrmann M."/>
            <person name="Vogel R."/>
            <person name="Hilgarth M."/>
        </authorList>
    </citation>
    <scope>NUCLEOTIDE SEQUENCE [LARGE SCALE GENOMIC DNA]</scope>
    <source>
        <strain evidence="1 2">TMW21897</strain>
    </source>
</reference>
<evidence type="ECO:0000313" key="2">
    <source>
        <dbReference type="Proteomes" id="UP001522462"/>
    </source>
</evidence>
<evidence type="ECO:0000313" key="1">
    <source>
        <dbReference type="EMBL" id="MCJ1978304.1"/>
    </source>
</evidence>
<name>A0ABT0AP33_9LACT</name>
<proteinExistence type="predicted"/>
<gene>
    <name evidence="1" type="ORF">GYN19_10110</name>
</gene>
<sequence length="96" mass="10914">MANATQEYPKIDPKKTNQMISTLGELVEKHNFDEAWTIAGQLNSILKEQAENLNGAEYSALESVIKSYYSLNEQYKKFSQRTYAFARKATDVASKD</sequence>
<organism evidence="1 2">
    <name type="scientific">Pseudolactococcus paracarnosus</name>
    <dbReference type="NCBI Taxonomy" id="2749962"/>
    <lineage>
        <taxon>Bacteria</taxon>
        <taxon>Bacillati</taxon>
        <taxon>Bacillota</taxon>
        <taxon>Bacilli</taxon>
        <taxon>Lactobacillales</taxon>
        <taxon>Streptococcaceae</taxon>
        <taxon>Pseudolactococcus</taxon>
    </lineage>
</organism>
<dbReference type="EMBL" id="JAAEDA010000019">
    <property type="protein sequence ID" value="MCJ1978304.1"/>
    <property type="molecule type" value="Genomic_DNA"/>
</dbReference>
<dbReference type="Proteomes" id="UP001522462">
    <property type="component" value="Unassembled WGS sequence"/>
</dbReference>